<evidence type="ECO:0000256" key="9">
    <source>
        <dbReference type="RuleBase" id="RU365103"/>
    </source>
</evidence>
<organism evidence="11 12">
    <name type="scientific">Syntrophorhabdus aromaticivorans</name>
    <dbReference type="NCBI Taxonomy" id="328301"/>
    <lineage>
        <taxon>Bacteria</taxon>
        <taxon>Pseudomonadati</taxon>
        <taxon>Thermodesulfobacteriota</taxon>
        <taxon>Syntrophorhabdia</taxon>
        <taxon>Syntrophorhabdales</taxon>
        <taxon>Syntrophorhabdaceae</taxon>
        <taxon>Syntrophorhabdus</taxon>
    </lineage>
</organism>
<sequence>MWKIGYNVLVNLVLPVFILYALTQRKIRKNLIERFFVTTRGTNTRDTVWIHAASVGEAIIAENLIGYMREHTELHRFLVTTNTYYAKDLLRARLDRDVPVLSLPFDLNYVVNRFMADSTFKALIIVETEIWPNLIRQAQKRKIPVVIVNGRISDSTIKVYGKFSSFLRHVFADVDRVAAQSGEHMDRFVSIGMDPGKTITTGNIKYYRTMQARDDRTTTGNVLTFGSIKEKELAIVLPVICDLKTAFPDTLMFVAPRDLHLATAIERELSKSFNVMRYSVFRNEADIRAEIVVVDTVGDLVNLYGMSKAAFVGGSLAPYGGQNILEPLLFGTPVIFGPYVENFRDAADLVLQNKAGIMVNTGEELGDAIRKIVGDEDLRQQMGDAGRLIIENQSEAMAKTVDVIMETIAEKRRGKG</sequence>
<feature type="domain" description="3-deoxy-D-manno-octulosonic-acid transferase N-terminal" evidence="10">
    <location>
        <begin position="31"/>
        <end position="206"/>
    </location>
</feature>
<evidence type="ECO:0000256" key="7">
    <source>
        <dbReference type="PIRSR" id="PIRSR639901-1"/>
    </source>
</evidence>
<feature type="active site" description="Proton acceptor" evidence="7">
    <location>
        <position position="57"/>
    </location>
</feature>
<comment type="pathway">
    <text evidence="1 9">Bacterial outer membrane biogenesis; LPS core biosynthesis.</text>
</comment>
<reference evidence="11" key="2">
    <citation type="submission" date="2020-01" db="EMBL/GenBank/DDBJ databases">
        <authorList>
            <person name="Campanaro S."/>
        </authorList>
    </citation>
    <scope>NUCLEOTIDE SEQUENCE</scope>
    <source>
        <strain evidence="11">AS06rmzACSIP_7</strain>
    </source>
</reference>
<reference evidence="11" key="1">
    <citation type="journal article" date="2020" name="Biotechnol. Biofuels">
        <title>New insights from the biogas microbiome by comprehensive genome-resolved metagenomics of nearly 1600 species originating from multiple anaerobic digesters.</title>
        <authorList>
            <person name="Campanaro S."/>
            <person name="Treu L."/>
            <person name="Rodriguez-R L.M."/>
            <person name="Kovalovszki A."/>
            <person name="Ziels R.M."/>
            <person name="Maus I."/>
            <person name="Zhu X."/>
            <person name="Kougias P.G."/>
            <person name="Basile A."/>
            <person name="Luo G."/>
            <person name="Schluter A."/>
            <person name="Konstantinidis K.T."/>
            <person name="Angelidaki I."/>
        </authorList>
    </citation>
    <scope>NUCLEOTIDE SEQUENCE</scope>
    <source>
        <strain evidence="11">AS06rmzACSIP_7</strain>
    </source>
</reference>
<dbReference type="GO" id="GO:0009245">
    <property type="term" value="P:lipid A biosynthetic process"/>
    <property type="evidence" value="ECO:0007669"/>
    <property type="project" value="TreeGrafter"/>
</dbReference>
<dbReference type="Pfam" id="PF04413">
    <property type="entry name" value="Glycos_transf_N"/>
    <property type="match status" value="1"/>
</dbReference>
<keyword evidence="9" id="KW-0448">Lipopolysaccharide biosynthesis</keyword>
<keyword evidence="4 9" id="KW-0808">Transferase</keyword>
<dbReference type="SUPFAM" id="SSF53756">
    <property type="entry name" value="UDP-Glycosyltransferase/glycogen phosphorylase"/>
    <property type="match status" value="1"/>
</dbReference>
<keyword evidence="9" id="KW-1003">Cell membrane</keyword>
<comment type="catalytic activity">
    <reaction evidence="6 9">
        <text>lipid IVA (E. coli) + CMP-3-deoxy-beta-D-manno-octulosonate = alpha-Kdo-(2-&gt;6)-lipid IVA (E. coli) + CMP + H(+)</text>
        <dbReference type="Rhea" id="RHEA:28066"/>
        <dbReference type="ChEBI" id="CHEBI:15378"/>
        <dbReference type="ChEBI" id="CHEBI:58603"/>
        <dbReference type="ChEBI" id="CHEBI:60364"/>
        <dbReference type="ChEBI" id="CHEBI:60377"/>
        <dbReference type="ChEBI" id="CHEBI:85987"/>
        <dbReference type="EC" id="2.4.99.12"/>
    </reaction>
</comment>
<evidence type="ECO:0000256" key="6">
    <source>
        <dbReference type="ARBA" id="ARBA00049183"/>
    </source>
</evidence>
<comment type="caution">
    <text evidence="11">The sequence shown here is derived from an EMBL/GenBank/DDBJ whole genome shotgun (WGS) entry which is preliminary data.</text>
</comment>
<dbReference type="Gene3D" id="3.40.50.11720">
    <property type="entry name" value="3-Deoxy-D-manno-octulosonic-acid transferase, N-terminal domain"/>
    <property type="match status" value="1"/>
</dbReference>
<feature type="transmembrane region" description="Helical" evidence="9">
    <location>
        <begin position="6"/>
        <end position="23"/>
    </location>
</feature>
<evidence type="ECO:0000256" key="5">
    <source>
        <dbReference type="ARBA" id="ARBA00031445"/>
    </source>
</evidence>
<evidence type="ECO:0000256" key="3">
    <source>
        <dbReference type="ARBA" id="ARBA00019077"/>
    </source>
</evidence>
<evidence type="ECO:0000259" key="10">
    <source>
        <dbReference type="Pfam" id="PF04413"/>
    </source>
</evidence>
<comment type="subcellular location">
    <subcellularLocation>
        <location evidence="9">Cell membrane</location>
    </subcellularLocation>
</comment>
<accession>A0A971M3D9</accession>
<dbReference type="InterPro" id="IPR039901">
    <property type="entry name" value="Kdotransferase"/>
</dbReference>
<dbReference type="PANTHER" id="PTHR42755:SF1">
    <property type="entry name" value="3-DEOXY-D-MANNO-OCTULOSONIC ACID TRANSFERASE, MITOCHONDRIAL-RELATED"/>
    <property type="match status" value="1"/>
</dbReference>
<comment type="function">
    <text evidence="9">Involved in lipopolysaccharide (LPS) biosynthesis. Catalyzes the transfer of 3-deoxy-D-manno-octulosonate (Kdo) residue(s) from CMP-Kdo to lipid IV(A), the tetraacyldisaccharide-1,4'-bisphosphate precursor of lipid A.</text>
</comment>
<dbReference type="PANTHER" id="PTHR42755">
    <property type="entry name" value="3-DEOXY-MANNO-OCTULOSONATE CYTIDYLYLTRANSFERASE"/>
    <property type="match status" value="1"/>
</dbReference>
<gene>
    <name evidence="11" type="ORF">GXY80_03435</name>
</gene>
<evidence type="ECO:0000256" key="8">
    <source>
        <dbReference type="PIRSR" id="PIRSR639901-2"/>
    </source>
</evidence>
<dbReference type="GO" id="GO:0009244">
    <property type="term" value="P:lipopolysaccharide core region biosynthetic process"/>
    <property type="evidence" value="ECO:0007669"/>
    <property type="project" value="UniProtKB-UniRule"/>
</dbReference>
<proteinExistence type="inferred from homology"/>
<dbReference type="GO" id="GO:0005886">
    <property type="term" value="C:plasma membrane"/>
    <property type="evidence" value="ECO:0007669"/>
    <property type="project" value="UniProtKB-SubCell"/>
</dbReference>
<dbReference type="InterPro" id="IPR038107">
    <property type="entry name" value="Glycos_transf_N_sf"/>
</dbReference>
<dbReference type="AlphaFoldDB" id="A0A971M3D9"/>
<evidence type="ECO:0000256" key="1">
    <source>
        <dbReference type="ARBA" id="ARBA00004713"/>
    </source>
</evidence>
<evidence type="ECO:0000256" key="4">
    <source>
        <dbReference type="ARBA" id="ARBA00022679"/>
    </source>
</evidence>
<feature type="site" description="Transition state stabilizer" evidence="8">
    <location>
        <position position="127"/>
    </location>
</feature>
<name>A0A971M3D9_9BACT</name>
<dbReference type="InterPro" id="IPR007507">
    <property type="entry name" value="Glycos_transf_N"/>
</dbReference>
<keyword evidence="9" id="KW-1133">Transmembrane helix</keyword>
<protein>
    <recommendedName>
        <fullName evidence="3 9">3-deoxy-D-manno-octulosonic acid transferase</fullName>
        <shortName evidence="9">Kdo transferase</shortName>
        <ecNumber evidence="2 9">2.4.99.12</ecNumber>
    </recommendedName>
    <alternativeName>
        <fullName evidence="5 9">Lipid IV(A) 3-deoxy-D-manno-octulosonic acid transferase</fullName>
    </alternativeName>
</protein>
<evidence type="ECO:0000256" key="2">
    <source>
        <dbReference type="ARBA" id="ARBA00012621"/>
    </source>
</evidence>
<comment type="similarity">
    <text evidence="9">Belongs to the glycosyltransferase group 1 family.</text>
</comment>
<evidence type="ECO:0000313" key="12">
    <source>
        <dbReference type="Proteomes" id="UP000777265"/>
    </source>
</evidence>
<dbReference type="Proteomes" id="UP000777265">
    <property type="component" value="Unassembled WGS sequence"/>
</dbReference>
<feature type="site" description="Transition state stabilizer" evidence="8">
    <location>
        <position position="205"/>
    </location>
</feature>
<keyword evidence="9" id="KW-0472">Membrane</keyword>
<keyword evidence="9" id="KW-0812">Transmembrane</keyword>
<dbReference type="EMBL" id="JAAYEE010000060">
    <property type="protein sequence ID" value="NLW34524.1"/>
    <property type="molecule type" value="Genomic_DNA"/>
</dbReference>
<dbReference type="GO" id="GO:0043842">
    <property type="term" value="F:Kdo transferase activity"/>
    <property type="evidence" value="ECO:0007669"/>
    <property type="project" value="UniProtKB-EC"/>
</dbReference>
<dbReference type="EC" id="2.4.99.12" evidence="2 9"/>
<evidence type="ECO:0000313" key="11">
    <source>
        <dbReference type="EMBL" id="NLW34524.1"/>
    </source>
</evidence>
<dbReference type="Gene3D" id="3.40.50.2000">
    <property type="entry name" value="Glycogen Phosphorylase B"/>
    <property type="match status" value="1"/>
</dbReference>